<organism evidence="2 3">
    <name type="scientific">Ensete ventricosum</name>
    <name type="common">Abyssinian banana</name>
    <name type="synonym">Musa ensete</name>
    <dbReference type="NCBI Taxonomy" id="4639"/>
    <lineage>
        <taxon>Eukaryota</taxon>
        <taxon>Viridiplantae</taxon>
        <taxon>Streptophyta</taxon>
        <taxon>Embryophyta</taxon>
        <taxon>Tracheophyta</taxon>
        <taxon>Spermatophyta</taxon>
        <taxon>Magnoliopsida</taxon>
        <taxon>Liliopsida</taxon>
        <taxon>Zingiberales</taxon>
        <taxon>Musaceae</taxon>
        <taxon>Ensete</taxon>
    </lineage>
</organism>
<dbReference type="PANTHER" id="PTHR45748">
    <property type="entry name" value="1-PHOSPHATIDYLINOSITOL 3-PHOSPHATE 5-KINASE-RELATED"/>
    <property type="match status" value="1"/>
</dbReference>
<name>A0A427AKK6_ENSVE</name>
<feature type="non-terminal residue" evidence="2">
    <location>
        <position position="1"/>
    </location>
</feature>
<dbReference type="PANTHER" id="PTHR45748:SF4">
    <property type="entry name" value="1-PHOSPHATIDYLINOSITOL-3-PHOSPHATE 5-KINASE FAB1D-RELATED"/>
    <property type="match status" value="1"/>
</dbReference>
<comment type="caution">
    <text evidence="2">The sequence shown here is derived from an EMBL/GenBank/DDBJ whole genome shotgun (WGS) entry which is preliminary data.</text>
</comment>
<accession>A0A427AKK6</accession>
<evidence type="ECO:0000313" key="3">
    <source>
        <dbReference type="Proteomes" id="UP000287651"/>
    </source>
</evidence>
<gene>
    <name evidence="2" type="ORF">B296_00028241</name>
</gene>
<feature type="region of interest" description="Disordered" evidence="1">
    <location>
        <begin position="199"/>
        <end position="221"/>
    </location>
</feature>
<feature type="region of interest" description="Disordered" evidence="1">
    <location>
        <begin position="127"/>
        <end position="169"/>
    </location>
</feature>
<dbReference type="GO" id="GO:0000285">
    <property type="term" value="F:1-phosphatidylinositol-3-phosphate 5-kinase activity"/>
    <property type="evidence" value="ECO:0007669"/>
    <property type="project" value="TreeGrafter"/>
</dbReference>
<proteinExistence type="predicted"/>
<dbReference type="Proteomes" id="UP000287651">
    <property type="component" value="Unassembled WGS sequence"/>
</dbReference>
<sequence>SIRSGAGVGDTESPVSGDFEADCESDWNLMSLESDEFNVPLISCETGNIGNSLCSLNGEYQPEHCRSCLEKYGQEVLTMNGLSPYATPPLSPLSSYASCSSSFGNWVYCDIWTGLNLEGREEGCGALDTGEKQRGKSIESSYARTSSDGSGHHILTGKKLSSSSLDSNEGENKLVNHILDDVQAKNVGLDSSKVEDLVDKDSPTMVPNFETDPSIWVPPEPECMEDDKPSIADNYEDDECSSTEWKQPSSLSTLDEHQGINHSFREKRQKAMLEEMNRQFKVLVSRFLASEGISFSGLDDGQSWLDIVASLSWKAALLVKPDATEGRAMDPGSYVKVKCVASGSRHQR</sequence>
<dbReference type="GO" id="GO:0010008">
    <property type="term" value="C:endosome membrane"/>
    <property type="evidence" value="ECO:0007669"/>
    <property type="project" value="TreeGrafter"/>
</dbReference>
<dbReference type="EMBL" id="AMZH03002128">
    <property type="protein sequence ID" value="RRT76681.1"/>
    <property type="molecule type" value="Genomic_DNA"/>
</dbReference>
<dbReference type="GO" id="GO:0046854">
    <property type="term" value="P:phosphatidylinositol phosphate biosynthetic process"/>
    <property type="evidence" value="ECO:0007669"/>
    <property type="project" value="TreeGrafter"/>
</dbReference>
<dbReference type="AlphaFoldDB" id="A0A427AKK6"/>
<feature type="compositionally biased region" description="Polar residues" evidence="1">
    <location>
        <begin position="138"/>
        <end position="149"/>
    </location>
</feature>
<reference evidence="2 3" key="1">
    <citation type="journal article" date="2014" name="Agronomy (Basel)">
        <title>A Draft Genome Sequence for Ensete ventricosum, the Drought-Tolerant Tree Against Hunger.</title>
        <authorList>
            <person name="Harrison J."/>
            <person name="Moore K.A."/>
            <person name="Paszkiewicz K."/>
            <person name="Jones T."/>
            <person name="Grant M."/>
            <person name="Ambacheew D."/>
            <person name="Muzemil S."/>
            <person name="Studholme D.J."/>
        </authorList>
    </citation>
    <scope>NUCLEOTIDE SEQUENCE [LARGE SCALE GENOMIC DNA]</scope>
</reference>
<evidence type="ECO:0000313" key="2">
    <source>
        <dbReference type="EMBL" id="RRT76681.1"/>
    </source>
</evidence>
<protein>
    <submittedName>
        <fullName evidence="2">Uncharacterized protein</fullName>
    </submittedName>
</protein>
<feature type="compositionally biased region" description="Basic and acidic residues" evidence="1">
    <location>
        <begin position="127"/>
        <end position="137"/>
    </location>
</feature>
<evidence type="ECO:0000256" key="1">
    <source>
        <dbReference type="SAM" id="MobiDB-lite"/>
    </source>
</evidence>